<dbReference type="EMBL" id="CP038150">
    <property type="protein sequence ID" value="QBR02417.1"/>
    <property type="molecule type" value="Genomic_DNA"/>
</dbReference>
<dbReference type="AlphaFoldDB" id="A0A4P7D4Z5"/>
<dbReference type="KEGG" id="ppai:E1956_33005"/>
<gene>
    <name evidence="1" type="ORF">E1956_33005</name>
</gene>
<reference evidence="1 2" key="1">
    <citation type="submission" date="2019-03" db="EMBL/GenBank/DDBJ databases">
        <title>Paraburkholderia sp. 7MH5, isolated from subtropical forest soil.</title>
        <authorList>
            <person name="Gao Z.-H."/>
            <person name="Qiu L.-H."/>
        </authorList>
    </citation>
    <scope>NUCLEOTIDE SEQUENCE [LARGE SCALE GENOMIC DNA]</scope>
    <source>
        <strain evidence="1 2">7MH5</strain>
    </source>
</reference>
<keyword evidence="2" id="KW-1185">Reference proteome</keyword>
<name>A0A4P7D4Z5_9BURK</name>
<evidence type="ECO:0000313" key="1">
    <source>
        <dbReference type="EMBL" id="QBR02417.1"/>
    </source>
</evidence>
<proteinExistence type="predicted"/>
<accession>A0A4P7D4Z5</accession>
<evidence type="ECO:0000313" key="2">
    <source>
        <dbReference type="Proteomes" id="UP000295727"/>
    </source>
</evidence>
<organism evidence="1 2">
    <name type="scientific">Paraburkholderia pallida</name>
    <dbReference type="NCBI Taxonomy" id="2547399"/>
    <lineage>
        <taxon>Bacteria</taxon>
        <taxon>Pseudomonadati</taxon>
        <taxon>Pseudomonadota</taxon>
        <taxon>Betaproteobacteria</taxon>
        <taxon>Burkholderiales</taxon>
        <taxon>Burkholderiaceae</taxon>
        <taxon>Paraburkholderia</taxon>
    </lineage>
</organism>
<protein>
    <submittedName>
        <fullName evidence="1">Uncharacterized protein</fullName>
    </submittedName>
</protein>
<dbReference type="OrthoDB" id="9110673at2"/>
<dbReference type="Proteomes" id="UP000295727">
    <property type="component" value="Chromosome 3"/>
</dbReference>
<sequence length="103" mass="11213">MAGESSILGVQDIEAMIEQLANIRAAMQPARPLTPPSGTYPMELDPCWRVDRLRDFDGAVLSLRHVGKGWTAFALPASSLASLFEALSTLPHTMPHGERTLLN</sequence>